<keyword evidence="1" id="KW-1133">Transmembrane helix</keyword>
<dbReference type="Proteomes" id="UP001055712">
    <property type="component" value="Unassembled WGS sequence"/>
</dbReference>
<accession>A0A9D4U288</accession>
<evidence type="ECO:0000313" key="2">
    <source>
        <dbReference type="EMBL" id="KAI3439081.1"/>
    </source>
</evidence>
<comment type="caution">
    <text evidence="2">The sequence shown here is derived from an EMBL/GenBank/DDBJ whole genome shotgun (WGS) entry which is preliminary data.</text>
</comment>
<keyword evidence="1" id="KW-0472">Membrane</keyword>
<gene>
    <name evidence="2" type="ORF">D9Q98_001491</name>
</gene>
<reference evidence="2" key="1">
    <citation type="journal article" date="2019" name="Plant J.">
        <title>Chlorella vulgaris genome assembly and annotation reveals the molecular basis for metabolic acclimation to high light conditions.</title>
        <authorList>
            <person name="Cecchin M."/>
            <person name="Marcolungo L."/>
            <person name="Rossato M."/>
            <person name="Girolomoni L."/>
            <person name="Cosentino E."/>
            <person name="Cuine S."/>
            <person name="Li-Beisson Y."/>
            <person name="Delledonne M."/>
            <person name="Ballottari M."/>
        </authorList>
    </citation>
    <scope>NUCLEOTIDE SEQUENCE</scope>
    <source>
        <strain evidence="2">211/11P</strain>
    </source>
</reference>
<evidence type="ECO:0000256" key="1">
    <source>
        <dbReference type="SAM" id="Phobius"/>
    </source>
</evidence>
<feature type="transmembrane region" description="Helical" evidence="1">
    <location>
        <begin position="95"/>
        <end position="114"/>
    </location>
</feature>
<protein>
    <submittedName>
        <fullName evidence="2">Uncharacterized protein</fullName>
    </submittedName>
</protein>
<keyword evidence="1" id="KW-0812">Transmembrane</keyword>
<evidence type="ECO:0000313" key="3">
    <source>
        <dbReference type="Proteomes" id="UP001055712"/>
    </source>
</evidence>
<sequence>MQLSSVLNSLGTSFRRSMAPAVTHPALQRSFSSASSRQVLPRRSVASRARKEEATGGEYRTPIIVRVIVDDWLEYLLFAAYSGVYFFLFKLAPEGWGWPLFIFMTVSQFTILTLQRMRKYE</sequence>
<keyword evidence="3" id="KW-1185">Reference proteome</keyword>
<reference evidence="2" key="2">
    <citation type="submission" date="2020-11" db="EMBL/GenBank/DDBJ databases">
        <authorList>
            <person name="Cecchin M."/>
            <person name="Marcolungo L."/>
            <person name="Rossato M."/>
            <person name="Girolomoni L."/>
            <person name="Cosentino E."/>
            <person name="Cuine S."/>
            <person name="Li-Beisson Y."/>
            <person name="Delledonne M."/>
            <person name="Ballottari M."/>
        </authorList>
    </citation>
    <scope>NUCLEOTIDE SEQUENCE</scope>
    <source>
        <strain evidence="2">211/11P</strain>
        <tissue evidence="2">Whole cell</tissue>
    </source>
</reference>
<dbReference type="AlphaFoldDB" id="A0A9D4U288"/>
<name>A0A9D4U288_CHLVU</name>
<dbReference type="EMBL" id="SIDB01000001">
    <property type="protein sequence ID" value="KAI3439081.1"/>
    <property type="molecule type" value="Genomic_DNA"/>
</dbReference>
<proteinExistence type="predicted"/>
<organism evidence="2 3">
    <name type="scientific">Chlorella vulgaris</name>
    <name type="common">Green alga</name>
    <dbReference type="NCBI Taxonomy" id="3077"/>
    <lineage>
        <taxon>Eukaryota</taxon>
        <taxon>Viridiplantae</taxon>
        <taxon>Chlorophyta</taxon>
        <taxon>core chlorophytes</taxon>
        <taxon>Trebouxiophyceae</taxon>
        <taxon>Chlorellales</taxon>
        <taxon>Chlorellaceae</taxon>
        <taxon>Chlorella clade</taxon>
        <taxon>Chlorella</taxon>
    </lineage>
</organism>